<dbReference type="NCBIfam" id="TIGR00380">
    <property type="entry name" value="cobal_cbiB"/>
    <property type="match status" value="1"/>
</dbReference>
<reference evidence="10 11" key="2">
    <citation type="journal article" date="2008" name="Science">
        <title>Environmental genomics reveals a single-species ecosystem deep within Earth.</title>
        <authorList>
            <person name="Chivian D."/>
            <person name="Brodie E.L."/>
            <person name="Alm E.J."/>
            <person name="Culley D.E."/>
            <person name="Dehal P.S."/>
            <person name="Desantis T.Z."/>
            <person name="Gihring T.M."/>
            <person name="Lapidus A."/>
            <person name="Lin L.H."/>
            <person name="Lowry S.R."/>
            <person name="Moser D.P."/>
            <person name="Richardson P.M."/>
            <person name="Southam G."/>
            <person name="Wanger G."/>
            <person name="Pratt L.M."/>
            <person name="Andersen G.L."/>
            <person name="Hazen T.C."/>
            <person name="Brockman F.J."/>
            <person name="Arkin A.P."/>
            <person name="Onstott T.C."/>
        </authorList>
    </citation>
    <scope>NUCLEOTIDE SEQUENCE [LARGE SCALE GENOMIC DNA]</scope>
    <source>
        <strain evidence="10 11">MP104C</strain>
    </source>
</reference>
<dbReference type="STRING" id="477974.Daud_1847"/>
<dbReference type="OrthoDB" id="9811967at2"/>
<keyword evidence="7 9" id="KW-1133">Transmembrane helix</keyword>
<dbReference type="HAMAP" id="MF_00024">
    <property type="entry name" value="CobD_CbiB"/>
    <property type="match status" value="1"/>
</dbReference>
<evidence type="ECO:0000256" key="2">
    <source>
        <dbReference type="ARBA" id="ARBA00004953"/>
    </source>
</evidence>
<reference evidence="11" key="1">
    <citation type="submission" date="2007-10" db="EMBL/GenBank/DDBJ databases">
        <title>Complete sequence of chromosome of Desulforudis audaxviator MP104C.</title>
        <authorList>
            <person name="Copeland A."/>
            <person name="Lucas S."/>
            <person name="Lapidus A."/>
            <person name="Barry K."/>
            <person name="Glavina del Rio T."/>
            <person name="Dalin E."/>
            <person name="Tice H."/>
            <person name="Bruce D."/>
            <person name="Pitluck S."/>
            <person name="Lowry S.R."/>
            <person name="Larimer F."/>
            <person name="Land M.L."/>
            <person name="Hauser L."/>
            <person name="Kyrpides N."/>
            <person name="Ivanova N.N."/>
            <person name="Richardson P."/>
        </authorList>
    </citation>
    <scope>NUCLEOTIDE SEQUENCE [LARGE SCALE GENOMIC DNA]</scope>
    <source>
        <strain evidence="11">MP104C</strain>
    </source>
</reference>
<dbReference type="PANTHER" id="PTHR34308">
    <property type="entry name" value="COBALAMIN BIOSYNTHESIS PROTEIN CBIB"/>
    <property type="match status" value="1"/>
</dbReference>
<dbReference type="UniPathway" id="UPA00148"/>
<dbReference type="GO" id="GO:0005886">
    <property type="term" value="C:plasma membrane"/>
    <property type="evidence" value="ECO:0007669"/>
    <property type="project" value="UniProtKB-SubCell"/>
</dbReference>
<evidence type="ECO:0000256" key="4">
    <source>
        <dbReference type="ARBA" id="ARBA00022475"/>
    </source>
</evidence>
<dbReference type="HOGENOM" id="CLU_054212_0_0_9"/>
<dbReference type="EMBL" id="CP000860">
    <property type="protein sequence ID" value="ACA60340.1"/>
    <property type="molecule type" value="Genomic_DNA"/>
</dbReference>
<feature type="transmembrane region" description="Helical" evidence="9">
    <location>
        <begin position="81"/>
        <end position="102"/>
    </location>
</feature>
<proteinExistence type="inferred from homology"/>
<evidence type="ECO:0000256" key="8">
    <source>
        <dbReference type="ARBA" id="ARBA00023136"/>
    </source>
</evidence>
<sequence length="319" mass="33953">MEFLAYRAGVILAAVVLDRLLGDPPQLPHPVRLIGYLIASGESIRRLPLPVRWSGTLLAMGVIAVTGAAAWLLVKLGYAAGFWWGLAVEALLVYLAVAPHSLAGEALAVDGYLQRGDLPGARQRLAMIVGRDTAGLDEREVRRAAVETVGENTVDAVLCPVFYALLFGAAGAWVYKAVSTLDSMIGYRHGPYRDFGRAAARLDDFAAFVPARLALFFVPPAALLSGLSARDAWRVGWRDRLAHPSPNAGHGEALFAGALNACLGGPSTYNGRPSEKPYLGAEYPPPGPPAIRQAVTLLWATAWLFAAAGAAVLVFLSRF</sequence>
<keyword evidence="4 9" id="KW-1003">Cell membrane</keyword>
<protein>
    <recommendedName>
        <fullName evidence="9">Cobalamin biosynthesis protein CobD</fullName>
    </recommendedName>
</protein>
<comment type="pathway">
    <text evidence="2 9">Cofactor biosynthesis; adenosylcobalamin biosynthesis.</text>
</comment>
<keyword evidence="8 9" id="KW-0472">Membrane</keyword>
<evidence type="ECO:0000256" key="9">
    <source>
        <dbReference type="HAMAP-Rule" id="MF_00024"/>
    </source>
</evidence>
<evidence type="ECO:0000256" key="1">
    <source>
        <dbReference type="ARBA" id="ARBA00004651"/>
    </source>
</evidence>
<dbReference type="eggNOG" id="COG1270">
    <property type="taxonomic scope" value="Bacteria"/>
</dbReference>
<evidence type="ECO:0000313" key="10">
    <source>
        <dbReference type="EMBL" id="ACA60340.1"/>
    </source>
</evidence>
<dbReference type="GO" id="GO:0048472">
    <property type="term" value="F:threonine-phosphate decarboxylase activity"/>
    <property type="evidence" value="ECO:0007669"/>
    <property type="project" value="InterPro"/>
</dbReference>
<feature type="transmembrane region" description="Helical" evidence="9">
    <location>
        <begin position="294"/>
        <end position="316"/>
    </location>
</feature>
<dbReference type="Proteomes" id="UP000008544">
    <property type="component" value="Chromosome"/>
</dbReference>
<keyword evidence="11" id="KW-1185">Reference proteome</keyword>
<dbReference type="Pfam" id="PF03186">
    <property type="entry name" value="CobD_Cbib"/>
    <property type="match status" value="1"/>
</dbReference>
<evidence type="ECO:0000313" key="11">
    <source>
        <dbReference type="Proteomes" id="UP000008544"/>
    </source>
</evidence>
<dbReference type="InterPro" id="IPR004485">
    <property type="entry name" value="Cobalamin_biosynth_CobD/CbiB"/>
</dbReference>
<gene>
    <name evidence="9" type="primary">cobD</name>
    <name evidence="10" type="ordered locus">Daud_1847</name>
</gene>
<accession>B1I5R1</accession>
<organism evidence="10 11">
    <name type="scientific">Desulforudis audaxviator (strain MP104C)</name>
    <dbReference type="NCBI Taxonomy" id="477974"/>
    <lineage>
        <taxon>Bacteria</taxon>
        <taxon>Bacillati</taxon>
        <taxon>Bacillota</taxon>
        <taxon>Clostridia</taxon>
        <taxon>Thermoanaerobacterales</taxon>
        <taxon>Candidatus Desulforudaceae</taxon>
        <taxon>Candidatus Desulforudis</taxon>
    </lineage>
</organism>
<evidence type="ECO:0000256" key="7">
    <source>
        <dbReference type="ARBA" id="ARBA00022989"/>
    </source>
</evidence>
<dbReference type="KEGG" id="dau:Daud_1847"/>
<evidence type="ECO:0000256" key="6">
    <source>
        <dbReference type="ARBA" id="ARBA00022692"/>
    </source>
</evidence>
<name>B1I5R1_DESAP</name>
<comment type="similarity">
    <text evidence="3 9">Belongs to the CobD/CbiB family.</text>
</comment>
<dbReference type="RefSeq" id="WP_012302916.1">
    <property type="nucleotide sequence ID" value="NC_010424.1"/>
</dbReference>
<feature type="transmembrane region" description="Helical" evidence="9">
    <location>
        <begin position="161"/>
        <end position="185"/>
    </location>
</feature>
<comment type="function">
    <text evidence="9">Converts cobyric acid to cobinamide by the addition of aminopropanol on the F carboxylic group.</text>
</comment>
<comment type="subcellular location">
    <subcellularLocation>
        <location evidence="1 9">Cell membrane</location>
        <topology evidence="1 9">Multi-pass membrane protein</topology>
    </subcellularLocation>
</comment>
<dbReference type="AlphaFoldDB" id="B1I5R1"/>
<feature type="transmembrane region" description="Helical" evidence="9">
    <location>
        <begin position="53"/>
        <end position="74"/>
    </location>
</feature>
<dbReference type="GO" id="GO:0015420">
    <property type="term" value="F:ABC-type vitamin B12 transporter activity"/>
    <property type="evidence" value="ECO:0007669"/>
    <property type="project" value="UniProtKB-UniRule"/>
</dbReference>
<feature type="transmembrane region" description="Helical" evidence="9">
    <location>
        <begin position="205"/>
        <end position="227"/>
    </location>
</feature>
<keyword evidence="6 9" id="KW-0812">Transmembrane</keyword>
<evidence type="ECO:0000256" key="3">
    <source>
        <dbReference type="ARBA" id="ARBA00006263"/>
    </source>
</evidence>
<evidence type="ECO:0000256" key="5">
    <source>
        <dbReference type="ARBA" id="ARBA00022573"/>
    </source>
</evidence>
<dbReference type="PANTHER" id="PTHR34308:SF1">
    <property type="entry name" value="COBALAMIN BIOSYNTHESIS PROTEIN CBIB"/>
    <property type="match status" value="1"/>
</dbReference>
<keyword evidence="5 9" id="KW-0169">Cobalamin biosynthesis</keyword>
<dbReference type="GO" id="GO:0009236">
    <property type="term" value="P:cobalamin biosynthetic process"/>
    <property type="evidence" value="ECO:0007669"/>
    <property type="project" value="UniProtKB-UniRule"/>
</dbReference>